<organism evidence="1 2">
    <name type="scientific">Laccaria amethystina LaAM-08-1</name>
    <dbReference type="NCBI Taxonomy" id="1095629"/>
    <lineage>
        <taxon>Eukaryota</taxon>
        <taxon>Fungi</taxon>
        <taxon>Dikarya</taxon>
        <taxon>Basidiomycota</taxon>
        <taxon>Agaricomycotina</taxon>
        <taxon>Agaricomycetes</taxon>
        <taxon>Agaricomycetidae</taxon>
        <taxon>Agaricales</taxon>
        <taxon>Agaricineae</taxon>
        <taxon>Hydnangiaceae</taxon>
        <taxon>Laccaria</taxon>
    </lineage>
</organism>
<evidence type="ECO:0000313" key="2">
    <source>
        <dbReference type="Proteomes" id="UP000054477"/>
    </source>
</evidence>
<dbReference type="AlphaFoldDB" id="A0A0C9WXC5"/>
<proteinExistence type="predicted"/>
<accession>A0A0C9WXC5</accession>
<evidence type="ECO:0000313" key="1">
    <source>
        <dbReference type="EMBL" id="KIJ97390.1"/>
    </source>
</evidence>
<keyword evidence="2" id="KW-1185">Reference proteome</keyword>
<protein>
    <submittedName>
        <fullName evidence="1">Uncharacterized protein</fullName>
    </submittedName>
</protein>
<gene>
    <name evidence="1" type="ORF">K443DRAFT_244691</name>
</gene>
<name>A0A0C9WXC5_9AGAR</name>
<reference evidence="1 2" key="1">
    <citation type="submission" date="2014-04" db="EMBL/GenBank/DDBJ databases">
        <authorList>
            <consortium name="DOE Joint Genome Institute"/>
            <person name="Kuo A."/>
            <person name="Kohler A."/>
            <person name="Nagy L.G."/>
            <person name="Floudas D."/>
            <person name="Copeland A."/>
            <person name="Barry K.W."/>
            <person name="Cichocki N."/>
            <person name="Veneault-Fourrey C."/>
            <person name="LaButti K."/>
            <person name="Lindquist E.A."/>
            <person name="Lipzen A."/>
            <person name="Lundell T."/>
            <person name="Morin E."/>
            <person name="Murat C."/>
            <person name="Sun H."/>
            <person name="Tunlid A."/>
            <person name="Henrissat B."/>
            <person name="Grigoriev I.V."/>
            <person name="Hibbett D.S."/>
            <person name="Martin F."/>
            <person name="Nordberg H.P."/>
            <person name="Cantor M.N."/>
            <person name="Hua S.X."/>
        </authorList>
    </citation>
    <scope>NUCLEOTIDE SEQUENCE [LARGE SCALE GENOMIC DNA]</scope>
    <source>
        <strain evidence="1 2">LaAM-08-1</strain>
    </source>
</reference>
<dbReference type="EMBL" id="KN838694">
    <property type="protein sequence ID" value="KIJ97390.1"/>
    <property type="molecule type" value="Genomic_DNA"/>
</dbReference>
<sequence>MKNVKTYKQKILESHQRLDGEAMTVFPRQNIADALRVPASKFTVKKIKIYHIEGITISSFRTCLSSAFLVKTSFTVYLHQSYFSLMFSNAKVMAQCGYMGLS</sequence>
<reference evidence="2" key="2">
    <citation type="submission" date="2015-01" db="EMBL/GenBank/DDBJ databases">
        <title>Evolutionary Origins and Diversification of the Mycorrhizal Mutualists.</title>
        <authorList>
            <consortium name="DOE Joint Genome Institute"/>
            <consortium name="Mycorrhizal Genomics Consortium"/>
            <person name="Kohler A."/>
            <person name="Kuo A."/>
            <person name="Nagy L.G."/>
            <person name="Floudas D."/>
            <person name="Copeland A."/>
            <person name="Barry K.W."/>
            <person name="Cichocki N."/>
            <person name="Veneault-Fourrey C."/>
            <person name="LaButti K."/>
            <person name="Lindquist E.A."/>
            <person name="Lipzen A."/>
            <person name="Lundell T."/>
            <person name="Morin E."/>
            <person name="Murat C."/>
            <person name="Riley R."/>
            <person name="Ohm R."/>
            <person name="Sun H."/>
            <person name="Tunlid A."/>
            <person name="Henrissat B."/>
            <person name="Grigoriev I.V."/>
            <person name="Hibbett D.S."/>
            <person name="Martin F."/>
        </authorList>
    </citation>
    <scope>NUCLEOTIDE SEQUENCE [LARGE SCALE GENOMIC DNA]</scope>
    <source>
        <strain evidence="2">LaAM-08-1</strain>
    </source>
</reference>
<dbReference type="Proteomes" id="UP000054477">
    <property type="component" value="Unassembled WGS sequence"/>
</dbReference>
<dbReference type="HOGENOM" id="CLU_2277920_0_0_1"/>